<evidence type="ECO:0000313" key="4">
    <source>
        <dbReference type="EMBL" id="EAU31861.1"/>
    </source>
</evidence>
<dbReference type="HOGENOM" id="CLU_047639_1_2_1"/>
<dbReference type="Proteomes" id="UP000007963">
    <property type="component" value="Unassembled WGS sequence"/>
</dbReference>
<dbReference type="PANTHER" id="PTHR31836">
    <property type="match status" value="1"/>
</dbReference>
<dbReference type="AlphaFoldDB" id="Q0CFD5"/>
<protein>
    <submittedName>
        <fullName evidence="4">Uncharacterized protein</fullName>
    </submittedName>
</protein>
<feature type="region of interest" description="Disordered" evidence="2">
    <location>
        <begin position="1"/>
        <end position="43"/>
    </location>
</feature>
<evidence type="ECO:0000256" key="2">
    <source>
        <dbReference type="SAM" id="MobiDB-lite"/>
    </source>
</evidence>
<dbReference type="OrthoDB" id="623670at2759"/>
<proteinExistence type="predicted"/>
<evidence type="ECO:0000256" key="1">
    <source>
        <dbReference type="ARBA" id="ARBA00022729"/>
    </source>
</evidence>
<dbReference type="Gene3D" id="2.40.40.10">
    <property type="entry name" value="RlpA-like domain"/>
    <property type="match status" value="1"/>
</dbReference>
<evidence type="ECO:0000313" key="5">
    <source>
        <dbReference type="Proteomes" id="UP000007963"/>
    </source>
</evidence>
<dbReference type="STRING" id="341663.Q0CFD5"/>
<dbReference type="PANTHER" id="PTHR31836:SF28">
    <property type="entry name" value="SRCR DOMAIN-CONTAINING PROTEIN-RELATED"/>
    <property type="match status" value="1"/>
</dbReference>
<keyword evidence="3" id="KW-0812">Transmembrane</keyword>
<dbReference type="SUPFAM" id="SSF50685">
    <property type="entry name" value="Barwin-like endoglucanases"/>
    <property type="match status" value="1"/>
</dbReference>
<keyword evidence="1" id="KW-0732">Signal</keyword>
<gene>
    <name evidence="4" type="ORF">ATEG_07599</name>
</gene>
<evidence type="ECO:0000256" key="3">
    <source>
        <dbReference type="SAM" id="Phobius"/>
    </source>
</evidence>
<keyword evidence="3" id="KW-1133">Transmembrane helix</keyword>
<dbReference type="RefSeq" id="XP_001216220.1">
    <property type="nucleotide sequence ID" value="XM_001216220.1"/>
</dbReference>
<feature type="transmembrane region" description="Helical" evidence="3">
    <location>
        <begin position="65"/>
        <end position="88"/>
    </location>
</feature>
<keyword evidence="3" id="KW-0472">Membrane</keyword>
<reference evidence="5" key="1">
    <citation type="submission" date="2005-09" db="EMBL/GenBank/DDBJ databases">
        <title>Annotation of the Aspergillus terreus NIH2624 genome.</title>
        <authorList>
            <person name="Birren B.W."/>
            <person name="Lander E.S."/>
            <person name="Galagan J.E."/>
            <person name="Nusbaum C."/>
            <person name="Devon K."/>
            <person name="Henn M."/>
            <person name="Ma L.-J."/>
            <person name="Jaffe D.B."/>
            <person name="Butler J."/>
            <person name="Alvarez P."/>
            <person name="Gnerre S."/>
            <person name="Grabherr M."/>
            <person name="Kleber M."/>
            <person name="Mauceli E.W."/>
            <person name="Brockman W."/>
            <person name="Rounsley S."/>
            <person name="Young S.K."/>
            <person name="LaButti K."/>
            <person name="Pushparaj V."/>
            <person name="DeCaprio D."/>
            <person name="Crawford M."/>
            <person name="Koehrsen M."/>
            <person name="Engels R."/>
            <person name="Montgomery P."/>
            <person name="Pearson M."/>
            <person name="Howarth C."/>
            <person name="Larson L."/>
            <person name="Luoma S."/>
            <person name="White J."/>
            <person name="Alvarado L."/>
            <person name="Kodira C.D."/>
            <person name="Zeng Q."/>
            <person name="Oleary S."/>
            <person name="Yandava C."/>
            <person name="Denning D.W."/>
            <person name="Nierman W.C."/>
            <person name="Milne T."/>
            <person name="Madden K."/>
        </authorList>
    </citation>
    <scope>NUCLEOTIDE SEQUENCE [LARGE SCALE GENOMIC DNA]</scope>
    <source>
        <strain evidence="5">NIH 2624 / FGSC A1156</strain>
    </source>
</reference>
<dbReference type="CDD" id="cd22191">
    <property type="entry name" value="DPBB_RlpA_EXP_N-like"/>
    <property type="match status" value="1"/>
</dbReference>
<accession>Q0CFD5</accession>
<dbReference type="OMA" id="CQDASHL"/>
<dbReference type="eggNOG" id="ENOG502S6X4">
    <property type="taxonomic scope" value="Eukaryota"/>
</dbReference>
<dbReference type="EMBL" id="CH476604">
    <property type="protein sequence ID" value="EAU31861.1"/>
    <property type="molecule type" value="Genomic_DNA"/>
</dbReference>
<dbReference type="GeneID" id="4322952"/>
<organism evidence="4 5">
    <name type="scientific">Aspergillus terreus (strain NIH 2624 / FGSC A1156)</name>
    <dbReference type="NCBI Taxonomy" id="341663"/>
    <lineage>
        <taxon>Eukaryota</taxon>
        <taxon>Fungi</taxon>
        <taxon>Dikarya</taxon>
        <taxon>Ascomycota</taxon>
        <taxon>Pezizomycotina</taxon>
        <taxon>Eurotiomycetes</taxon>
        <taxon>Eurotiomycetidae</taxon>
        <taxon>Eurotiales</taxon>
        <taxon>Aspergillaceae</taxon>
        <taxon>Aspergillus</taxon>
        <taxon>Aspergillus subgen. Circumdati</taxon>
    </lineage>
</organism>
<dbReference type="VEuPathDB" id="FungiDB:ATEG_07599"/>
<dbReference type="InterPro" id="IPR036908">
    <property type="entry name" value="RlpA-like_sf"/>
</dbReference>
<dbReference type="InterPro" id="IPR051477">
    <property type="entry name" value="Expansin_CellWall"/>
</dbReference>
<name>Q0CFD5_ASPTN</name>
<sequence length="214" mass="23124">MSLNAPPLGVPNRKPVPVVEKPDPHAEESPPSPPESVEKQQASWIQQWSQRGSQFWTQSSRRKRLLLISIPILCLLALIIGLAVGLTVRKRSSNLPLPTSNGGPYSGDLTYYDPGLGSCGITSTGSEPICAVSHVIFDAASTSANPNENPLCGLKVRIRRGETSVDVKVVDRCVGCKATDLDVSRSVFGQLADLDLGRVVVEWAWLEDAPVKME</sequence>